<evidence type="ECO:0000256" key="1">
    <source>
        <dbReference type="SAM" id="SignalP"/>
    </source>
</evidence>
<keyword evidence="1" id="KW-0732">Signal</keyword>
<dbReference type="Proteomes" id="UP000266861">
    <property type="component" value="Unassembled WGS sequence"/>
</dbReference>
<comment type="caution">
    <text evidence="2">The sequence shown here is derived from an EMBL/GenBank/DDBJ whole genome shotgun (WGS) entry which is preliminary data.</text>
</comment>
<gene>
    <name evidence="2" type="ORF">Glove_328g32</name>
</gene>
<evidence type="ECO:0000313" key="3">
    <source>
        <dbReference type="Proteomes" id="UP000266861"/>
    </source>
</evidence>
<accession>A0A397HKS0</accession>
<reference evidence="2 3" key="1">
    <citation type="submission" date="2018-08" db="EMBL/GenBank/DDBJ databases">
        <title>Genome and evolution of the arbuscular mycorrhizal fungus Diversispora epigaea (formerly Glomus versiforme) and its bacterial endosymbionts.</title>
        <authorList>
            <person name="Sun X."/>
            <person name="Fei Z."/>
            <person name="Harrison M."/>
        </authorList>
    </citation>
    <scope>NUCLEOTIDE SEQUENCE [LARGE SCALE GENOMIC DNA]</scope>
    <source>
        <strain evidence="2 3">IT104</strain>
    </source>
</reference>
<protein>
    <submittedName>
        <fullName evidence="2">Uncharacterized protein</fullName>
    </submittedName>
</protein>
<dbReference type="EMBL" id="PQFF01000300">
    <property type="protein sequence ID" value="RHZ63695.1"/>
    <property type="molecule type" value="Genomic_DNA"/>
</dbReference>
<feature type="chain" id="PRO_5017431033" evidence="1">
    <location>
        <begin position="20"/>
        <end position="80"/>
    </location>
</feature>
<name>A0A397HKS0_9GLOM</name>
<proteinExistence type="predicted"/>
<evidence type="ECO:0000313" key="2">
    <source>
        <dbReference type="EMBL" id="RHZ63695.1"/>
    </source>
</evidence>
<keyword evidence="3" id="KW-1185">Reference proteome</keyword>
<sequence>MKYKLLAFMCLLMVGRVIGNKISVGVHDKWLGICSAWITDDLNNIVAKADNKICHLCSLINFTMKKGRKYYVHGSVLGKK</sequence>
<organism evidence="2 3">
    <name type="scientific">Diversispora epigaea</name>
    <dbReference type="NCBI Taxonomy" id="1348612"/>
    <lineage>
        <taxon>Eukaryota</taxon>
        <taxon>Fungi</taxon>
        <taxon>Fungi incertae sedis</taxon>
        <taxon>Mucoromycota</taxon>
        <taxon>Glomeromycotina</taxon>
        <taxon>Glomeromycetes</taxon>
        <taxon>Diversisporales</taxon>
        <taxon>Diversisporaceae</taxon>
        <taxon>Diversispora</taxon>
    </lineage>
</organism>
<feature type="signal peptide" evidence="1">
    <location>
        <begin position="1"/>
        <end position="19"/>
    </location>
</feature>
<dbReference type="AlphaFoldDB" id="A0A397HKS0"/>